<evidence type="ECO:0000313" key="3">
    <source>
        <dbReference type="EMBL" id="MCG7980759.1"/>
    </source>
</evidence>
<organism evidence="3 4">
    <name type="scientific">Candidatus Thiodiazotropha taylori</name>
    <dbReference type="NCBI Taxonomy" id="2792791"/>
    <lineage>
        <taxon>Bacteria</taxon>
        <taxon>Pseudomonadati</taxon>
        <taxon>Pseudomonadota</taxon>
        <taxon>Gammaproteobacteria</taxon>
        <taxon>Chromatiales</taxon>
        <taxon>Sedimenticolaceae</taxon>
        <taxon>Candidatus Thiodiazotropha</taxon>
    </lineage>
</organism>
<evidence type="ECO:0000259" key="2">
    <source>
        <dbReference type="PROSITE" id="PS50234"/>
    </source>
</evidence>
<keyword evidence="1" id="KW-0732">Signal</keyword>
<dbReference type="InterPro" id="IPR036465">
    <property type="entry name" value="vWFA_dom_sf"/>
</dbReference>
<dbReference type="InterPro" id="IPR011047">
    <property type="entry name" value="Quinoprotein_ADH-like_sf"/>
</dbReference>
<evidence type="ECO:0000256" key="1">
    <source>
        <dbReference type="SAM" id="SignalP"/>
    </source>
</evidence>
<name>A0A9E4NPX7_9GAMM</name>
<feature type="domain" description="VWFA" evidence="2">
    <location>
        <begin position="48"/>
        <end position="292"/>
    </location>
</feature>
<evidence type="ECO:0000313" key="4">
    <source>
        <dbReference type="Proteomes" id="UP000886674"/>
    </source>
</evidence>
<dbReference type="Proteomes" id="UP000886674">
    <property type="component" value="Unassembled WGS sequence"/>
</dbReference>
<feature type="signal peptide" evidence="1">
    <location>
        <begin position="1"/>
        <end position="31"/>
    </location>
</feature>
<dbReference type="AlphaFoldDB" id="A0A9E4NPX7"/>
<accession>A0A9E4NPX7</accession>
<dbReference type="SUPFAM" id="SSF50998">
    <property type="entry name" value="Quinoprotein alcohol dehydrogenase-like"/>
    <property type="match status" value="1"/>
</dbReference>
<dbReference type="Gene3D" id="3.40.50.410">
    <property type="entry name" value="von Willebrand factor, type A domain"/>
    <property type="match status" value="1"/>
</dbReference>
<dbReference type="SUPFAM" id="SSF53300">
    <property type="entry name" value="vWA-like"/>
    <property type="match status" value="1"/>
</dbReference>
<protein>
    <submittedName>
        <fullName evidence="3">VWA domain-containing protein</fullName>
    </submittedName>
</protein>
<dbReference type="InterPro" id="IPR002035">
    <property type="entry name" value="VWF_A"/>
</dbReference>
<dbReference type="PROSITE" id="PS50234">
    <property type="entry name" value="VWFA"/>
    <property type="match status" value="1"/>
</dbReference>
<reference evidence="3" key="1">
    <citation type="journal article" date="2021" name="Proc. Natl. Acad. Sci. U.S.A.">
        <title>Global biogeography of chemosynthetic symbionts reveals both localized and globally distributed symbiont groups. .</title>
        <authorList>
            <person name="Osvatic J.T."/>
            <person name="Wilkins L.G.E."/>
            <person name="Leibrecht L."/>
            <person name="Leray M."/>
            <person name="Zauner S."/>
            <person name="Polzin J."/>
            <person name="Camacho Y."/>
            <person name="Gros O."/>
            <person name="van Gils J.A."/>
            <person name="Eisen J.A."/>
            <person name="Petersen J.M."/>
            <person name="Yuen B."/>
        </authorList>
    </citation>
    <scope>NUCLEOTIDE SEQUENCE</scope>
    <source>
        <strain evidence="3">MAGclacostrist055</strain>
    </source>
</reference>
<feature type="chain" id="PRO_5039286182" evidence="1">
    <location>
        <begin position="32"/>
        <end position="958"/>
    </location>
</feature>
<gene>
    <name evidence="3" type="ORF">JAY77_21760</name>
</gene>
<dbReference type="SMART" id="SM00327">
    <property type="entry name" value="VWA"/>
    <property type="match status" value="1"/>
</dbReference>
<proteinExistence type="predicted"/>
<sequence length="958" mass="103838">MNTFRSHRLSHRAILLGLLLGTTSASLSVFADDIEIYLHEPSDPVPPNVLFVLDESGSMSSGSPSRRDRLEDAMRILINDPDMENVNAAMLGYTTNTGNNGPLLLRALSGNFALIETNRNNFLNAADDLETRSYTPTVKAMEAAVDWFRRDRTFTDADGFATTSPIDGSAADNWCRPNHMVVLTDGRPNSNSTTRGEAYGLTTYEGTNCVSDATSSNQNGRCAREIASYAYTTDMEPSTAWQETQNIVTHTIGFDTDDDVIENFMRSISDAGGGSYYPATSVSDLVSAFTSIVVDAQQSIPYAYTAPVIPFNQDNAAVSGDRIFVPLLVPEGETFWKGNLKSYTITTETSNGETSIVLRDANGQSIINDSFEFVSSQDHWGSGNDGGDPLVGGAASNMLAAGSRNIYSNVNPDTDVPLSDSTNRVHRSNTEHITNELLNVGTDATRTEVLDWISWEDALNVHEGEMGAPIHTQPSVVDYPGGHSVVYLPTSEGVLEAIDADTGVELWAFMPSDLLDDIQTLKNNNDSTIPHYGLDGPLTVYETGNRTMAIFGMRRGGHSYYLLDITDRLNPLFVTQISDPDPSSSGSEYDTLGQTWSKPLLARMYVSGSITDVLVFGGGYDPDQDGATSRADDDQGNGIYIIRASDGTFIRRISNSTSHVSGMNNSIPSDVLPFDVNRNGTLDRLYAADVGGRIIRIDIPEDGTTSLSGGVIADINSSTSLPYRRFFNTPEVGYYNRGGRQYLAVLIGSGDRTSPLDQTVTDQFYMIKDPNVWTAPTSYVTVSYSDLYDATENLIQDGSDSQMLQARADLSEASGWRMDLENNGEKSFSKAVLYNYAVLFTTYSAERSGELAACEARGAVGTSRFYTVNMTSAAAMFDGLGGSEGTLDGNDRSTVLSMAGMPPTPTLVFPDVLTDDSHTGGQTGVSVLGSVVKAMVGLEEVNEWPLQLIPIWWEEVIP</sequence>
<dbReference type="EMBL" id="JAEPCR010000154">
    <property type="protein sequence ID" value="MCG7980759.1"/>
    <property type="molecule type" value="Genomic_DNA"/>
</dbReference>
<comment type="caution">
    <text evidence="3">The sequence shown here is derived from an EMBL/GenBank/DDBJ whole genome shotgun (WGS) entry which is preliminary data.</text>
</comment>